<proteinExistence type="predicted"/>
<reference evidence="1" key="1">
    <citation type="journal article" date="2020" name="Stud. Mycol.">
        <title>101 Dothideomycetes genomes: a test case for predicting lifestyles and emergence of pathogens.</title>
        <authorList>
            <person name="Haridas S."/>
            <person name="Albert R."/>
            <person name="Binder M."/>
            <person name="Bloem J."/>
            <person name="Labutti K."/>
            <person name="Salamov A."/>
            <person name="Andreopoulos B."/>
            <person name="Baker S."/>
            <person name="Barry K."/>
            <person name="Bills G."/>
            <person name="Bluhm B."/>
            <person name="Cannon C."/>
            <person name="Castanera R."/>
            <person name="Culley D."/>
            <person name="Daum C."/>
            <person name="Ezra D."/>
            <person name="Gonzalez J."/>
            <person name="Henrissat B."/>
            <person name="Kuo A."/>
            <person name="Liang C."/>
            <person name="Lipzen A."/>
            <person name="Lutzoni F."/>
            <person name="Magnuson J."/>
            <person name="Mondo S."/>
            <person name="Nolan M."/>
            <person name="Ohm R."/>
            <person name="Pangilinan J."/>
            <person name="Park H.-J."/>
            <person name="Ramirez L."/>
            <person name="Alfaro M."/>
            <person name="Sun H."/>
            <person name="Tritt A."/>
            <person name="Yoshinaga Y."/>
            <person name="Zwiers L.-H."/>
            <person name="Turgeon B."/>
            <person name="Goodwin S."/>
            <person name="Spatafora J."/>
            <person name="Crous P."/>
            <person name="Grigoriev I."/>
        </authorList>
    </citation>
    <scope>NUCLEOTIDE SEQUENCE</scope>
    <source>
        <strain evidence="1">CBS 122367</strain>
    </source>
</reference>
<evidence type="ECO:0000313" key="1">
    <source>
        <dbReference type="EMBL" id="KAF2682088.1"/>
    </source>
</evidence>
<dbReference type="AlphaFoldDB" id="A0A6G1IVE6"/>
<dbReference type="Proteomes" id="UP000799291">
    <property type="component" value="Unassembled WGS sequence"/>
</dbReference>
<protein>
    <submittedName>
        <fullName evidence="1">Uncharacterized protein</fullName>
    </submittedName>
</protein>
<accession>A0A6G1IVE6</accession>
<organism evidence="1 2">
    <name type="scientific">Lentithecium fluviatile CBS 122367</name>
    <dbReference type="NCBI Taxonomy" id="1168545"/>
    <lineage>
        <taxon>Eukaryota</taxon>
        <taxon>Fungi</taxon>
        <taxon>Dikarya</taxon>
        <taxon>Ascomycota</taxon>
        <taxon>Pezizomycotina</taxon>
        <taxon>Dothideomycetes</taxon>
        <taxon>Pleosporomycetidae</taxon>
        <taxon>Pleosporales</taxon>
        <taxon>Massarineae</taxon>
        <taxon>Lentitheciaceae</taxon>
        <taxon>Lentithecium</taxon>
    </lineage>
</organism>
<sequence>MRELRAGCAWRILGGTRGGGGGGNCGRVIGPAVSLSDGEEKAQLRSIYTLLRRSLAGEVWEILACAVHLRRVSSHLLLLTPRNRGV</sequence>
<evidence type="ECO:0000313" key="2">
    <source>
        <dbReference type="Proteomes" id="UP000799291"/>
    </source>
</evidence>
<dbReference type="EMBL" id="MU005588">
    <property type="protein sequence ID" value="KAF2682088.1"/>
    <property type="molecule type" value="Genomic_DNA"/>
</dbReference>
<keyword evidence="2" id="KW-1185">Reference proteome</keyword>
<name>A0A6G1IVE6_9PLEO</name>
<gene>
    <name evidence="1" type="ORF">K458DRAFT_71915</name>
</gene>